<dbReference type="PANTHER" id="PTHR31769">
    <property type="entry name" value="OS07G0462200 PROTEIN-RELATED"/>
    <property type="match status" value="1"/>
</dbReference>
<evidence type="ECO:0000256" key="6">
    <source>
        <dbReference type="ARBA" id="ARBA00029467"/>
    </source>
</evidence>
<gene>
    <name evidence="8" type="ORF">QJS10_CPA10g01259</name>
</gene>
<dbReference type="InterPro" id="IPR052222">
    <property type="entry name" value="DESIGUAL"/>
</dbReference>
<keyword evidence="3" id="KW-0732">Signal</keyword>
<comment type="similarity">
    <text evidence="6">Belongs to the DESIGUAL family.</text>
</comment>
<reference evidence="8" key="2">
    <citation type="submission" date="2023-06" db="EMBL/GenBank/DDBJ databases">
        <authorList>
            <person name="Ma L."/>
            <person name="Liu K.-W."/>
            <person name="Li Z."/>
            <person name="Hsiao Y.-Y."/>
            <person name="Qi Y."/>
            <person name="Fu T."/>
            <person name="Tang G."/>
            <person name="Zhang D."/>
            <person name="Sun W.-H."/>
            <person name="Liu D.-K."/>
            <person name="Li Y."/>
            <person name="Chen G.-Z."/>
            <person name="Liu X.-D."/>
            <person name="Liao X.-Y."/>
            <person name="Jiang Y.-T."/>
            <person name="Yu X."/>
            <person name="Hao Y."/>
            <person name="Huang J."/>
            <person name="Zhao X.-W."/>
            <person name="Ke S."/>
            <person name="Chen Y.-Y."/>
            <person name="Wu W.-L."/>
            <person name="Hsu J.-L."/>
            <person name="Lin Y.-F."/>
            <person name="Huang M.-D."/>
            <person name="Li C.-Y."/>
            <person name="Huang L."/>
            <person name="Wang Z.-W."/>
            <person name="Zhao X."/>
            <person name="Zhong W.-Y."/>
            <person name="Peng D.-H."/>
            <person name="Ahmad S."/>
            <person name="Lan S."/>
            <person name="Zhang J.-S."/>
            <person name="Tsai W.-C."/>
            <person name="Van De Peer Y."/>
            <person name="Liu Z.-J."/>
        </authorList>
    </citation>
    <scope>NUCLEOTIDE SEQUENCE</scope>
    <source>
        <strain evidence="8">CP</strain>
        <tissue evidence="8">Leaves</tissue>
    </source>
</reference>
<keyword evidence="4 7" id="KW-1133">Transmembrane helix</keyword>
<evidence type="ECO:0000256" key="2">
    <source>
        <dbReference type="ARBA" id="ARBA00022692"/>
    </source>
</evidence>
<dbReference type="GO" id="GO:0012505">
    <property type="term" value="C:endomembrane system"/>
    <property type="evidence" value="ECO:0007669"/>
    <property type="project" value="UniProtKB-SubCell"/>
</dbReference>
<evidence type="ECO:0000256" key="1">
    <source>
        <dbReference type="ARBA" id="ARBA00004127"/>
    </source>
</evidence>
<name>A0AAV9DYF1_ACOCL</name>
<dbReference type="AlphaFoldDB" id="A0AAV9DYF1"/>
<evidence type="ECO:0000256" key="3">
    <source>
        <dbReference type="ARBA" id="ARBA00022729"/>
    </source>
</evidence>
<keyword evidence="2 7" id="KW-0812">Transmembrane</keyword>
<keyword evidence="5 7" id="KW-0472">Membrane</keyword>
<dbReference type="InterPro" id="IPR009606">
    <property type="entry name" value="DEAL/Modifying_wall_lignin1/2"/>
</dbReference>
<dbReference type="EMBL" id="JAUJYO010000010">
    <property type="protein sequence ID" value="KAK1306366.1"/>
    <property type="molecule type" value="Genomic_DNA"/>
</dbReference>
<comment type="caution">
    <text evidence="8">The sequence shown here is derived from an EMBL/GenBank/DDBJ whole genome shotgun (WGS) entry which is preliminary data.</text>
</comment>
<evidence type="ECO:0000256" key="5">
    <source>
        <dbReference type="ARBA" id="ARBA00023136"/>
    </source>
</evidence>
<accession>A0AAV9DYF1</accession>
<sequence>MHRSRVQEKQGERHETGWKAMFTAGDPRVWTGNHRMRLPLDCSDHRYLLRQHPVFDKEQTGGSGTAMSMGLLLLSWLSFGLAIILLGASSSMNRRQPYGKGWLDGNCYIVNNGVYTRAAVLVVVTMIFILGFTRLMRTAAVNHVMQDGQDHMEGS</sequence>
<dbReference type="Proteomes" id="UP001180020">
    <property type="component" value="Unassembled WGS sequence"/>
</dbReference>
<dbReference type="Pfam" id="PF06749">
    <property type="entry name" value="DUF1218"/>
    <property type="match status" value="1"/>
</dbReference>
<keyword evidence="9" id="KW-1185">Reference proteome</keyword>
<comment type="subcellular location">
    <subcellularLocation>
        <location evidence="1">Endomembrane system</location>
        <topology evidence="1">Multi-pass membrane protein</topology>
    </subcellularLocation>
</comment>
<feature type="transmembrane region" description="Helical" evidence="7">
    <location>
        <begin position="112"/>
        <end position="132"/>
    </location>
</feature>
<proteinExistence type="inferred from homology"/>
<evidence type="ECO:0000313" key="8">
    <source>
        <dbReference type="EMBL" id="KAK1306366.1"/>
    </source>
</evidence>
<protein>
    <submittedName>
        <fullName evidence="8">Uncharacterized protein</fullName>
    </submittedName>
</protein>
<evidence type="ECO:0000256" key="7">
    <source>
        <dbReference type="SAM" id="Phobius"/>
    </source>
</evidence>
<evidence type="ECO:0000313" key="9">
    <source>
        <dbReference type="Proteomes" id="UP001180020"/>
    </source>
</evidence>
<feature type="transmembrane region" description="Helical" evidence="7">
    <location>
        <begin position="71"/>
        <end position="92"/>
    </location>
</feature>
<evidence type="ECO:0000256" key="4">
    <source>
        <dbReference type="ARBA" id="ARBA00022989"/>
    </source>
</evidence>
<organism evidence="8 9">
    <name type="scientific">Acorus calamus</name>
    <name type="common">Sweet flag</name>
    <dbReference type="NCBI Taxonomy" id="4465"/>
    <lineage>
        <taxon>Eukaryota</taxon>
        <taxon>Viridiplantae</taxon>
        <taxon>Streptophyta</taxon>
        <taxon>Embryophyta</taxon>
        <taxon>Tracheophyta</taxon>
        <taxon>Spermatophyta</taxon>
        <taxon>Magnoliopsida</taxon>
        <taxon>Liliopsida</taxon>
        <taxon>Acoraceae</taxon>
        <taxon>Acorus</taxon>
    </lineage>
</organism>
<reference evidence="8" key="1">
    <citation type="journal article" date="2023" name="Nat. Commun.">
        <title>Diploid and tetraploid genomes of Acorus and the evolution of monocots.</title>
        <authorList>
            <person name="Ma L."/>
            <person name="Liu K.W."/>
            <person name="Li Z."/>
            <person name="Hsiao Y.Y."/>
            <person name="Qi Y."/>
            <person name="Fu T."/>
            <person name="Tang G.D."/>
            <person name="Zhang D."/>
            <person name="Sun W.H."/>
            <person name="Liu D.K."/>
            <person name="Li Y."/>
            <person name="Chen G.Z."/>
            <person name="Liu X.D."/>
            <person name="Liao X.Y."/>
            <person name="Jiang Y.T."/>
            <person name="Yu X."/>
            <person name="Hao Y."/>
            <person name="Huang J."/>
            <person name="Zhao X.W."/>
            <person name="Ke S."/>
            <person name="Chen Y.Y."/>
            <person name="Wu W.L."/>
            <person name="Hsu J.L."/>
            <person name="Lin Y.F."/>
            <person name="Huang M.D."/>
            <person name="Li C.Y."/>
            <person name="Huang L."/>
            <person name="Wang Z.W."/>
            <person name="Zhao X."/>
            <person name="Zhong W.Y."/>
            <person name="Peng D.H."/>
            <person name="Ahmad S."/>
            <person name="Lan S."/>
            <person name="Zhang J.S."/>
            <person name="Tsai W.C."/>
            <person name="Van de Peer Y."/>
            <person name="Liu Z.J."/>
        </authorList>
    </citation>
    <scope>NUCLEOTIDE SEQUENCE</scope>
    <source>
        <strain evidence="8">CP</strain>
    </source>
</reference>